<organism evidence="4 5">
    <name type="scientific">Entamoeba nuttalli</name>
    <dbReference type="NCBI Taxonomy" id="412467"/>
    <lineage>
        <taxon>Eukaryota</taxon>
        <taxon>Amoebozoa</taxon>
        <taxon>Evosea</taxon>
        <taxon>Archamoebae</taxon>
        <taxon>Mastigamoebida</taxon>
        <taxon>Entamoebidae</taxon>
        <taxon>Entamoeba</taxon>
    </lineage>
</organism>
<proteinExistence type="predicted"/>
<accession>A0ABQ0DPF5</accession>
<protein>
    <submittedName>
        <fullName evidence="4">Uncharacterized protein</fullName>
    </submittedName>
</protein>
<reference evidence="4 5" key="1">
    <citation type="journal article" date="2019" name="PLoS Negl. Trop. Dis.">
        <title>Whole genome sequencing of Entamoeba nuttalli reveals mammalian host-related molecular signatures and a novel octapeptide-repeat surface protein.</title>
        <authorList>
            <person name="Tanaka M."/>
            <person name="Makiuchi T."/>
            <person name="Komiyama T."/>
            <person name="Shiina T."/>
            <person name="Osaki K."/>
            <person name="Tachibana H."/>
        </authorList>
    </citation>
    <scope>NUCLEOTIDE SEQUENCE [LARGE SCALE GENOMIC DNA]</scope>
    <source>
        <strain evidence="4 5">P19-061405</strain>
    </source>
</reference>
<dbReference type="Proteomes" id="UP001628156">
    <property type="component" value="Unassembled WGS sequence"/>
</dbReference>
<evidence type="ECO:0000256" key="1">
    <source>
        <dbReference type="SAM" id="Coils"/>
    </source>
</evidence>
<dbReference type="Pfam" id="PF14744">
    <property type="entry name" value="WASH-7_mid"/>
    <property type="match status" value="1"/>
</dbReference>
<feature type="domain" description="WASH complex subunit 7 central" evidence="2">
    <location>
        <begin position="518"/>
        <end position="853"/>
    </location>
</feature>
<comment type="caution">
    <text evidence="4">The sequence shown here is derived from an EMBL/GenBank/DDBJ whole genome shotgun (WGS) entry which is preliminary data.</text>
</comment>
<gene>
    <name evidence="4" type="ORF">ENUP19_0216G0049</name>
</gene>
<sequence>MTTITPQQAKQIEDQSSTYISSINEMTREYINSESQMSYNHQHIPTTPFSMEMKPETHALDDAPNDMKVLLKNCIILHSKTNEILQELPSLQHKFITYGDYNPVTKKLSEEKCVIPRSVEMDMITSLIPSIHSVIVFSKKCFLLVQSIVKFITSALQAKVQSYFRTLFNDIGRLLSAHTLLDTSIHNNPILLAHISFYYHLISNYAGAAVGDNPNAEKIANLLVIITTFQNKFQGGNDILKQDFSLPSSKFPSSLFIKIMHSVCLFETSRIIKASTSPEDILSIIYLCYAYVSWSSERSLSRTLDKNLEEIARKYPVILTCFDSKSPIDSSNLISRIRKTRTISLDESMKVIKDPSTLITNCNEFLLKKVSLTTGIELIYELKRRIVELLYGFSLIGRPTPISVIGVTLKYCNLIIKITEKIQRSKHESIIKLLNKVEQEINTIKKNNEAEKLKDIIPKYMNENINSKEFILMEIYLDQLRKDCKADKIDAIWKRIKEIIMINEINEELKNATNMAFLYFVRYPLLEKIYENIIKNEEFYESFIEFNKIYSFIIKNQSLQTIIVGDIYEALNNEIEVLIKKIIVEPLQTQIEEDLRLQIYGELNVNDVNIVSHPIQDIQRIIDHPIIILNRCIHVKSEIENSLEIKFYKHYNWDEYQRMKVLGEKKYGLHLFENYLIGQTTVEGLDVLRIMKNIQSFVMKYHYNLYSQCFIERESDGNRLSSIGINQIAESIKTHGMGIMNTCVNYVYQYLLKQFTLLSEFLFDDQIKGILMKSLKTFDGKNYTLAMAELDIKEFKRLGLRKIKHNKKVVSSSYLDLFRMLITFIGNSIGFVRMIRTGGLMHCAKTIEFIPDLFNIPDFVDLTSKQVQSIQTAAENFSKIISEYSKSYDGYDLKYLTLLVEIFKDELNSQRYTHLKHFYLSLPALLLTYIDFIIAAKERLLRNSTNLDVEGYIMSDDGFLIGVAYILSILNQRELFYQLHFLDGLEKLYNQKLTDAQNDLKKGSKDQQLSATVLVAKYSNYIKEIHLLSISLDDAMNLFLN</sequence>
<name>A0ABQ0DPF5_9EUKA</name>
<evidence type="ECO:0000259" key="3">
    <source>
        <dbReference type="Pfam" id="PF14746"/>
    </source>
</evidence>
<dbReference type="Pfam" id="PF14746">
    <property type="entry name" value="WASH-7_C"/>
    <property type="match status" value="1"/>
</dbReference>
<dbReference type="PANTHER" id="PTHR31409:SF0">
    <property type="entry name" value="WASH COMPLEX SUBUNIT 4"/>
    <property type="match status" value="1"/>
</dbReference>
<keyword evidence="1" id="KW-0175">Coiled coil</keyword>
<dbReference type="InterPro" id="IPR027307">
    <property type="entry name" value="WASH7"/>
</dbReference>
<dbReference type="EMBL" id="BAAFRS010000216">
    <property type="protein sequence ID" value="GAB1224725.1"/>
    <property type="molecule type" value="Genomic_DNA"/>
</dbReference>
<dbReference type="InterPro" id="IPR028283">
    <property type="entry name" value="WASH-7_C"/>
</dbReference>
<dbReference type="InterPro" id="IPR028282">
    <property type="entry name" value="WASH-7_central"/>
</dbReference>
<feature type="domain" description="WASH complex subunit 7 C-terminal" evidence="3">
    <location>
        <begin position="871"/>
        <end position="1039"/>
    </location>
</feature>
<feature type="coiled-coil region" evidence="1">
    <location>
        <begin position="427"/>
        <end position="454"/>
    </location>
</feature>
<evidence type="ECO:0000259" key="2">
    <source>
        <dbReference type="Pfam" id="PF14744"/>
    </source>
</evidence>
<keyword evidence="5" id="KW-1185">Reference proteome</keyword>
<evidence type="ECO:0000313" key="5">
    <source>
        <dbReference type="Proteomes" id="UP001628156"/>
    </source>
</evidence>
<dbReference type="PANTHER" id="PTHR31409">
    <property type="entry name" value="WASH COMPLEX SUBUNIT 4"/>
    <property type="match status" value="1"/>
</dbReference>
<evidence type="ECO:0000313" key="4">
    <source>
        <dbReference type="EMBL" id="GAB1224725.1"/>
    </source>
</evidence>